<dbReference type="InterPro" id="IPR015947">
    <property type="entry name" value="PUA-like_sf"/>
</dbReference>
<accession>A0ABU8YKC8</accession>
<sequence>MVIKNGKSAARRKSASSSPKSSRSNTVSKGSVRSCIVAVAAELDGVVDIAETTALESQTGDRILEETRTAEGTSGDDLSSQLLELTAMTLHQPWASLIAAGKKQYETRSWETDYRGPIAIHAGKKFEQDESLISLLGIPAAEVPLGAVVAIADLTDCIEMTSWFIAKVSMTEKALGDFRKGRYAWKLENVRAIEPIPAVGKQGLWKWRLEQEQWENIQQSTVSSQQSTAKLEYFCLECKTWMSRNQIREEFFGDYQTQLCKSCLGEVYHELDNRSPQIEIEGQSLCNTLMDGSICAVESVPASPMQELNCGKDNLINSAKKTATAETFSSLDTLHQTEFLPMSTTLTMTMTQNQTSLLPVPPVSPSQLMENDLQQLTTETAFQQSLQQLEITSPNLPLSKTSSASSTVPILLATNQGVTSGTSSTPYRQVGTMRSGSVSGVTNSPLRGVGKGYLLLRSPGALSSTGAKSPPGKTRLEHQLQELNLISAQEVAAPEFLESGYRLPIGFTNLQENRTALELAQAQPQALQPQALQKSIAPKSESLQETAITAIDEKPSEMPLIGELQPLPSSELNICLTSLPNIGALTKSELISMAQEQHQLICVIERKEFELAIEKLHRVRLTGVYLQEFKKKCQYGEFENQLEQAGIGVRSAQNYMAIAKNWEIVEAKTKLVALLTEENQPAIGLKWALEAVRDEKKQLKSAAPPKDPDSWRTPNTKDQPVVSLVRQALGEIWLDPCSNSGSSSTIPAAVRYYKNDDGLAPQNIWNKTVFINPPFSDPLPWVERCCLEIARGNVSAAIMLLKSGTVSNVGTGELISRYASAVCHWRGRINFLNDDGYAVKGSDFDCVLVYFGDRLDLFRKAFAGRGTISTIDNHYSSVNKKYQQQPETYTSVAAEEKQMAGSLGLSNGRSVLPDMRDRDRDLMERHDPHTVTISAMTEPFNPIAQPEITGEIESISAEFQQAKSDSLNDYITAISGNITDFSDEQLKFLVTIAKKELNNRNHPEYFRQRPRKRQN</sequence>
<evidence type="ECO:0000313" key="3">
    <source>
        <dbReference type="EMBL" id="MEK0184810.1"/>
    </source>
</evidence>
<feature type="region of interest" description="Disordered" evidence="1">
    <location>
        <begin position="1"/>
        <end position="27"/>
    </location>
</feature>
<feature type="compositionally biased region" description="Low complexity" evidence="1">
    <location>
        <begin position="15"/>
        <end position="24"/>
    </location>
</feature>
<protein>
    <submittedName>
        <fullName evidence="3">DNA N-6-adenine-methyltransferase</fullName>
    </submittedName>
</protein>
<dbReference type="SUPFAM" id="SSF88697">
    <property type="entry name" value="PUA domain-like"/>
    <property type="match status" value="1"/>
</dbReference>
<feature type="domain" description="ASCH" evidence="2">
    <location>
        <begin position="88"/>
        <end position="160"/>
    </location>
</feature>
<organism evidence="3 4">
    <name type="scientific">Microcoleus anatoxicus PTRS2</name>
    <dbReference type="NCBI Taxonomy" id="2705321"/>
    <lineage>
        <taxon>Bacteria</taxon>
        <taxon>Bacillati</taxon>
        <taxon>Cyanobacteriota</taxon>
        <taxon>Cyanophyceae</taxon>
        <taxon>Oscillatoriophycideae</taxon>
        <taxon>Oscillatoriales</taxon>
        <taxon>Microcoleaceae</taxon>
        <taxon>Microcoleus</taxon>
        <taxon>Microcoleus anatoxicus</taxon>
    </lineage>
</organism>
<dbReference type="InterPro" id="IPR008593">
    <property type="entry name" value="Dam_MeTrfase"/>
</dbReference>
<proteinExistence type="predicted"/>
<feature type="region of interest" description="Disordered" evidence="1">
    <location>
        <begin position="698"/>
        <end position="717"/>
    </location>
</feature>
<evidence type="ECO:0000259" key="2">
    <source>
        <dbReference type="Pfam" id="PF04266"/>
    </source>
</evidence>
<dbReference type="EMBL" id="JBBLXS010000075">
    <property type="protein sequence ID" value="MEK0184810.1"/>
    <property type="molecule type" value="Genomic_DNA"/>
</dbReference>
<evidence type="ECO:0000313" key="4">
    <source>
        <dbReference type="Proteomes" id="UP001384579"/>
    </source>
</evidence>
<reference evidence="3 4" key="1">
    <citation type="journal article" date="2020" name="Harmful Algae">
        <title>Molecular and morphological characterization of a novel dihydroanatoxin-a producing Microcoleus species (cyanobacteria) from the Russian River, California, USA.</title>
        <authorList>
            <person name="Conklin K.Y."/>
            <person name="Stancheva R."/>
            <person name="Otten T.G."/>
            <person name="Fadness R."/>
            <person name="Boyer G.L."/>
            <person name="Read B."/>
            <person name="Zhang X."/>
            <person name="Sheath R.G."/>
        </authorList>
    </citation>
    <scope>NUCLEOTIDE SEQUENCE [LARGE SCALE GENOMIC DNA]</scope>
    <source>
        <strain evidence="3 4">PTRS2</strain>
    </source>
</reference>
<keyword evidence="4" id="KW-1185">Reference proteome</keyword>
<gene>
    <name evidence="3" type="ORF">WMG39_08055</name>
</gene>
<comment type="caution">
    <text evidence="3">The sequence shown here is derived from an EMBL/GenBank/DDBJ whole genome shotgun (WGS) entry which is preliminary data.</text>
</comment>
<dbReference type="InterPro" id="IPR007374">
    <property type="entry name" value="ASCH_domain"/>
</dbReference>
<dbReference type="CDD" id="cd06554">
    <property type="entry name" value="ASCH_ASC-1_like"/>
    <property type="match status" value="1"/>
</dbReference>
<dbReference type="Proteomes" id="UP001384579">
    <property type="component" value="Unassembled WGS sequence"/>
</dbReference>
<dbReference type="Pfam" id="PF05869">
    <property type="entry name" value="Dam"/>
    <property type="match status" value="1"/>
</dbReference>
<dbReference type="Pfam" id="PF04266">
    <property type="entry name" value="ASCH"/>
    <property type="match status" value="1"/>
</dbReference>
<evidence type="ECO:0000256" key="1">
    <source>
        <dbReference type="SAM" id="MobiDB-lite"/>
    </source>
</evidence>
<dbReference type="Gene3D" id="2.30.130.30">
    <property type="entry name" value="Hypothetical protein"/>
    <property type="match status" value="1"/>
</dbReference>
<name>A0ABU8YKC8_9CYAN</name>
<feature type="region of interest" description="Disordered" evidence="1">
    <location>
        <begin position="418"/>
        <end position="443"/>
    </location>
</feature>